<dbReference type="STRING" id="641691.SAMN05421636_106127"/>
<protein>
    <submittedName>
        <fullName evidence="4">Two component transcriptional regulator, LytTR family</fullName>
    </submittedName>
</protein>
<feature type="domain" description="HTH LytTR-type" evidence="3">
    <location>
        <begin position="134"/>
        <end position="232"/>
    </location>
</feature>
<dbReference type="Pfam" id="PF00072">
    <property type="entry name" value="Response_reg"/>
    <property type="match status" value="1"/>
</dbReference>
<dbReference type="GO" id="GO:0003677">
    <property type="term" value="F:DNA binding"/>
    <property type="evidence" value="ECO:0007669"/>
    <property type="project" value="InterPro"/>
</dbReference>
<feature type="modified residue" description="4-aspartylphosphate" evidence="1">
    <location>
        <position position="58"/>
    </location>
</feature>
<keyword evidence="1" id="KW-0597">Phosphoprotein</keyword>
<name>A0A1G7EC50_9FLAO</name>
<dbReference type="SUPFAM" id="SSF52172">
    <property type="entry name" value="CheY-like"/>
    <property type="match status" value="1"/>
</dbReference>
<dbReference type="PROSITE" id="PS50930">
    <property type="entry name" value="HTH_LYTTR"/>
    <property type="match status" value="1"/>
</dbReference>
<dbReference type="InterPro" id="IPR011006">
    <property type="entry name" value="CheY-like_superfamily"/>
</dbReference>
<proteinExistence type="predicted"/>
<evidence type="ECO:0000259" key="3">
    <source>
        <dbReference type="PROSITE" id="PS50930"/>
    </source>
</evidence>
<feature type="domain" description="Response regulatory" evidence="2">
    <location>
        <begin position="7"/>
        <end position="118"/>
    </location>
</feature>
<dbReference type="InterPro" id="IPR007492">
    <property type="entry name" value="LytTR_DNA-bd_dom"/>
</dbReference>
<reference evidence="4 5" key="1">
    <citation type="submission" date="2016-10" db="EMBL/GenBank/DDBJ databases">
        <authorList>
            <person name="de Groot N.N."/>
        </authorList>
    </citation>
    <scope>NUCLEOTIDE SEQUENCE [LARGE SCALE GENOMIC DNA]</scope>
    <source>
        <strain evidence="4 5">DSM 23421</strain>
    </source>
</reference>
<dbReference type="PANTHER" id="PTHR37299">
    <property type="entry name" value="TRANSCRIPTIONAL REGULATOR-RELATED"/>
    <property type="match status" value="1"/>
</dbReference>
<dbReference type="AlphaFoldDB" id="A0A1G7EC50"/>
<dbReference type="Proteomes" id="UP000199109">
    <property type="component" value="Unassembled WGS sequence"/>
</dbReference>
<dbReference type="PROSITE" id="PS50110">
    <property type="entry name" value="RESPONSE_REGULATORY"/>
    <property type="match status" value="1"/>
</dbReference>
<keyword evidence="5" id="KW-1185">Reference proteome</keyword>
<dbReference type="SMART" id="SM00448">
    <property type="entry name" value="REC"/>
    <property type="match status" value="1"/>
</dbReference>
<dbReference type="PANTHER" id="PTHR37299:SF1">
    <property type="entry name" value="STAGE 0 SPORULATION PROTEIN A HOMOLOG"/>
    <property type="match status" value="1"/>
</dbReference>
<organism evidence="4 5">
    <name type="scientific">Pricia antarctica</name>
    <dbReference type="NCBI Taxonomy" id="641691"/>
    <lineage>
        <taxon>Bacteria</taxon>
        <taxon>Pseudomonadati</taxon>
        <taxon>Bacteroidota</taxon>
        <taxon>Flavobacteriia</taxon>
        <taxon>Flavobacteriales</taxon>
        <taxon>Flavobacteriaceae</taxon>
        <taxon>Pricia</taxon>
    </lineage>
</organism>
<evidence type="ECO:0000256" key="1">
    <source>
        <dbReference type="PROSITE-ProRule" id="PRU00169"/>
    </source>
</evidence>
<evidence type="ECO:0000313" key="5">
    <source>
        <dbReference type="Proteomes" id="UP000199109"/>
    </source>
</evidence>
<sequence length="241" mass="27679">MEPRILKTIVIDDSKLQRTAIAELVRKHQKLEFTADYKNGIEARIAMKEHPVDLVFLDIEMPIISGFDFIESLEERPQIILVTGKADYAMQAFDYDVTDYLLKPITAERFGTSVKKALANCTDPESEITDDQYIIVNSKLKKVKVSVNSIRWIEGLGDYIKIVTEKENILVLMTMKALMEDLPKRKFMRIHKSYIVNLEKVQNFSGAEVEVSGHRLPLSRHKKTVLEEALLNTPDESRLKK</sequence>
<dbReference type="EMBL" id="FNAO01000006">
    <property type="protein sequence ID" value="SDE61229.1"/>
    <property type="molecule type" value="Genomic_DNA"/>
</dbReference>
<gene>
    <name evidence="4" type="ORF">SAMN05421636_106127</name>
</gene>
<dbReference type="InterPro" id="IPR046947">
    <property type="entry name" value="LytR-like"/>
</dbReference>
<evidence type="ECO:0000313" key="4">
    <source>
        <dbReference type="EMBL" id="SDE61229.1"/>
    </source>
</evidence>
<dbReference type="Gene3D" id="3.40.50.2300">
    <property type="match status" value="1"/>
</dbReference>
<accession>A0A1G7EC50</accession>
<dbReference type="SMART" id="SM00850">
    <property type="entry name" value="LytTR"/>
    <property type="match status" value="1"/>
</dbReference>
<dbReference type="GO" id="GO:0000156">
    <property type="term" value="F:phosphorelay response regulator activity"/>
    <property type="evidence" value="ECO:0007669"/>
    <property type="project" value="InterPro"/>
</dbReference>
<dbReference type="Pfam" id="PF04397">
    <property type="entry name" value="LytTR"/>
    <property type="match status" value="1"/>
</dbReference>
<dbReference type="RefSeq" id="WP_091869236.1">
    <property type="nucleotide sequence ID" value="NZ_FNAO01000006.1"/>
</dbReference>
<dbReference type="Gene3D" id="2.40.50.1020">
    <property type="entry name" value="LytTr DNA-binding domain"/>
    <property type="match status" value="1"/>
</dbReference>
<dbReference type="InterPro" id="IPR001789">
    <property type="entry name" value="Sig_transdc_resp-reg_receiver"/>
</dbReference>
<evidence type="ECO:0000259" key="2">
    <source>
        <dbReference type="PROSITE" id="PS50110"/>
    </source>
</evidence>
<dbReference type="OrthoDB" id="2168082at2"/>